<dbReference type="SMART" id="SM00086">
    <property type="entry name" value="PAC"/>
    <property type="match status" value="1"/>
</dbReference>
<name>A0ABT4AYW3_9ACTN</name>
<dbReference type="PANTHER" id="PTHR43547:SF2">
    <property type="entry name" value="HYBRID SIGNAL TRANSDUCTION HISTIDINE KINASE C"/>
    <property type="match status" value="1"/>
</dbReference>
<feature type="domain" description="CheB-type methylesterase" evidence="12">
    <location>
        <begin position="5"/>
        <end position="193"/>
    </location>
</feature>
<dbReference type="CDD" id="cd16433">
    <property type="entry name" value="CheB"/>
    <property type="match status" value="1"/>
</dbReference>
<comment type="catalytic activity">
    <reaction evidence="1">
        <text>ATP + protein L-histidine = ADP + protein N-phospho-L-histidine.</text>
        <dbReference type="EC" id="2.7.13.3"/>
    </reaction>
</comment>
<dbReference type="InterPro" id="IPR001610">
    <property type="entry name" value="PAC"/>
</dbReference>
<dbReference type="Gene3D" id="3.40.50.2300">
    <property type="match status" value="1"/>
</dbReference>
<dbReference type="SMART" id="SM00387">
    <property type="entry name" value="HATPase_c"/>
    <property type="match status" value="1"/>
</dbReference>
<dbReference type="SUPFAM" id="SSF52172">
    <property type="entry name" value="CheY-like"/>
    <property type="match status" value="1"/>
</dbReference>
<dbReference type="SUPFAM" id="SSF55874">
    <property type="entry name" value="ATPase domain of HSP90 chaperone/DNA topoisomerase II/histidine kinase"/>
    <property type="match status" value="1"/>
</dbReference>
<dbReference type="GO" id="GO:0005524">
    <property type="term" value="F:ATP binding"/>
    <property type="evidence" value="ECO:0007669"/>
    <property type="project" value="UniProtKB-KW"/>
</dbReference>
<dbReference type="InterPro" id="IPR001789">
    <property type="entry name" value="Sig_transdc_resp-reg_receiver"/>
</dbReference>
<dbReference type="Gene3D" id="3.30.450.40">
    <property type="match status" value="1"/>
</dbReference>
<dbReference type="CDD" id="cd00082">
    <property type="entry name" value="HisKA"/>
    <property type="match status" value="1"/>
</dbReference>
<dbReference type="PROSITE" id="PS50110">
    <property type="entry name" value="RESPONSE_REGULATORY"/>
    <property type="match status" value="1"/>
</dbReference>
<feature type="active site" evidence="7">
    <location>
        <position position="17"/>
    </location>
</feature>
<gene>
    <name evidence="13" type="ORF">OWR29_15590</name>
</gene>
<dbReference type="PRINTS" id="PR00344">
    <property type="entry name" value="BCTRLSENSOR"/>
</dbReference>
<evidence type="ECO:0000259" key="10">
    <source>
        <dbReference type="PROSITE" id="PS50110"/>
    </source>
</evidence>
<evidence type="ECO:0000256" key="2">
    <source>
        <dbReference type="ARBA" id="ARBA00004236"/>
    </source>
</evidence>
<dbReference type="InterPro" id="IPR029016">
    <property type="entry name" value="GAF-like_dom_sf"/>
</dbReference>
<dbReference type="Proteomes" id="UP001151002">
    <property type="component" value="Unassembled WGS sequence"/>
</dbReference>
<dbReference type="InterPro" id="IPR000014">
    <property type="entry name" value="PAS"/>
</dbReference>
<evidence type="ECO:0000256" key="8">
    <source>
        <dbReference type="PROSITE-ProRule" id="PRU00169"/>
    </source>
</evidence>
<dbReference type="Pfam" id="PF00072">
    <property type="entry name" value="Response_reg"/>
    <property type="match status" value="1"/>
</dbReference>
<dbReference type="SUPFAM" id="SSF55781">
    <property type="entry name" value="GAF domain-like"/>
    <property type="match status" value="1"/>
</dbReference>
<evidence type="ECO:0000259" key="12">
    <source>
        <dbReference type="PROSITE" id="PS50122"/>
    </source>
</evidence>
<dbReference type="InterPro" id="IPR003661">
    <property type="entry name" value="HisK_dim/P_dom"/>
</dbReference>
<reference evidence="13" key="1">
    <citation type="submission" date="2022-11" db="EMBL/GenBank/DDBJ databases">
        <authorList>
            <person name="Somphong A."/>
            <person name="Phongsopitanun W."/>
        </authorList>
    </citation>
    <scope>NUCLEOTIDE SEQUENCE</scope>
    <source>
        <strain evidence="13">Pm04-4</strain>
    </source>
</reference>
<comment type="subcellular location">
    <subcellularLocation>
        <location evidence="2">Cell membrane</location>
    </subcellularLocation>
</comment>
<dbReference type="Pfam" id="PF01339">
    <property type="entry name" value="CheB_methylest"/>
    <property type="match status" value="1"/>
</dbReference>
<evidence type="ECO:0000256" key="3">
    <source>
        <dbReference type="ARBA" id="ARBA00012438"/>
    </source>
</evidence>
<evidence type="ECO:0000313" key="14">
    <source>
        <dbReference type="Proteomes" id="UP001151002"/>
    </source>
</evidence>
<dbReference type="Pfam" id="PF02518">
    <property type="entry name" value="HATPase_c"/>
    <property type="match status" value="1"/>
</dbReference>
<keyword evidence="7" id="KW-0378">Hydrolase</keyword>
<keyword evidence="14" id="KW-1185">Reference proteome</keyword>
<dbReference type="Pfam" id="PF00512">
    <property type="entry name" value="HisKA"/>
    <property type="match status" value="1"/>
</dbReference>
<organism evidence="13 14">
    <name type="scientific">Paractinoplanes pyxinae</name>
    <dbReference type="NCBI Taxonomy" id="2997416"/>
    <lineage>
        <taxon>Bacteria</taxon>
        <taxon>Bacillati</taxon>
        <taxon>Actinomycetota</taxon>
        <taxon>Actinomycetes</taxon>
        <taxon>Micromonosporales</taxon>
        <taxon>Micromonosporaceae</taxon>
        <taxon>Paractinoplanes</taxon>
    </lineage>
</organism>
<dbReference type="SUPFAM" id="SSF55785">
    <property type="entry name" value="PYP-like sensor domain (PAS domain)"/>
    <property type="match status" value="1"/>
</dbReference>
<evidence type="ECO:0000256" key="6">
    <source>
        <dbReference type="ARBA" id="ARBA00023012"/>
    </source>
</evidence>
<dbReference type="Gene3D" id="3.30.450.20">
    <property type="entry name" value="PAS domain"/>
    <property type="match status" value="2"/>
</dbReference>
<feature type="domain" description="Response regulatory" evidence="10">
    <location>
        <begin position="808"/>
        <end position="923"/>
    </location>
</feature>
<protein>
    <recommendedName>
        <fullName evidence="3">histidine kinase</fullName>
        <ecNumber evidence="3">2.7.13.3</ecNumber>
    </recommendedName>
</protein>
<dbReference type="InterPro" id="IPR035909">
    <property type="entry name" value="CheB_C"/>
</dbReference>
<dbReference type="InterPro" id="IPR003594">
    <property type="entry name" value="HATPase_dom"/>
</dbReference>
<dbReference type="CDD" id="cd00130">
    <property type="entry name" value="PAS"/>
    <property type="match status" value="1"/>
</dbReference>
<dbReference type="Gene3D" id="1.10.287.130">
    <property type="match status" value="1"/>
</dbReference>
<accession>A0ABT4AYW3</accession>
<sequence>MIPEGGSGPVVVALVASAGGLGAVTSVLKEFPGDLTAAVVVAQHLGSHGSALVDILGRRSALPVAWATEGALLIPGRVLVAPPLTALEVMPDGTVSLSEAVNTTGSGSLDLLLRSLADSFGPDAAAAVLSGMGRDGAAGARALKEAGGTVVAQSEDSAEHPSMPRAAVDSGAVDLVLDLRDIGPVLMDVLRGGELPGRRDDRTTAERTFAGPGEVASLMRELDWRRTRLGPVGGWPAALVSVVQTVLESPVAMCVLWGPEHLQLYNDAYRTVMGAKHPAGLGRANQECWPEVWHLNEPLYARVRAGEAVSLTDALYPITRHGDLEDAWFDLAFSPIRAPGGEVEGILATVIEKTAEVLSSRRLRLLNRLATGPAGAGTRRTSLERSLAALGGGDQDVPFALAYLVDKTRGSAELIAAAGVGAGGPMAPHTISLLDNAAAWPVGRVTRTGEPATVDRLDETFRGVTTGRSALVFPLREHHDAGTTTGGVLVLGVNPRLSLDTGYRELLELVAVQVAASLAEATGRQRQRERIDRLAELDRVKTEFLSNISHELRTPLTLLLAPLEELGGAENELSERLRAEVAVAARNARRLLVMVESLLDFSQIEAGRLRVRPEPVDLAALTVDVTSAFRGAAQQMGIELRVTCPPLSAPVMLDPLIWEKVVANLLSNALKFTFEGAITVELRERPKHAELIVTDTGVGIPADQLPRIFQRFHRVPDVKARNHEGAGIGLALVDQLVRQNLGRVRAQSEPGHGSRFTVWLPKKPAAPDDKPATGVDHPVASALAEVARFWDAPAGPAAEAPGPSSRARVLVVDDNADMRAYLTRLLSFAWDVEAVGTGDQARTAARRHPPDLVLTDVMTPNVDGLQLIRQLRAESAFRGIPMIALSARAGEEAAVEGLGAGANDYLVKPFAARELLARVGAQLELARVRHEADRRFRALVSASFDVVYRMNPDWSQMRALDGRGFIADTAEPSGTWLDTYIDPADQPDVLAAIAEAVRTRSVFELRHRVRRPDGTLGWTQSRAVPLLTEDGEVIEWVGTATELPGPG</sequence>
<keyword evidence="13" id="KW-0547">Nucleotide-binding</keyword>
<dbReference type="SUPFAM" id="SSF47384">
    <property type="entry name" value="Homodimeric domain of signal transducing histidine kinase"/>
    <property type="match status" value="1"/>
</dbReference>
<dbReference type="InterPro" id="IPR000673">
    <property type="entry name" value="Sig_transdc_resp-reg_Me-estase"/>
</dbReference>
<dbReference type="PANTHER" id="PTHR43547">
    <property type="entry name" value="TWO-COMPONENT HISTIDINE KINASE"/>
    <property type="match status" value="1"/>
</dbReference>
<dbReference type="PROSITE" id="PS50109">
    <property type="entry name" value="HIS_KIN"/>
    <property type="match status" value="1"/>
</dbReference>
<dbReference type="InterPro" id="IPR005467">
    <property type="entry name" value="His_kinase_dom"/>
</dbReference>
<dbReference type="InterPro" id="IPR036097">
    <property type="entry name" value="HisK_dim/P_sf"/>
</dbReference>
<dbReference type="InterPro" id="IPR036890">
    <property type="entry name" value="HATPase_C_sf"/>
</dbReference>
<dbReference type="SUPFAM" id="SSF52738">
    <property type="entry name" value="Methylesterase CheB, C-terminal domain"/>
    <property type="match status" value="1"/>
</dbReference>
<dbReference type="RefSeq" id="WP_267563539.1">
    <property type="nucleotide sequence ID" value="NZ_JAPNTZ010000005.1"/>
</dbReference>
<dbReference type="PROSITE" id="PS50122">
    <property type="entry name" value="CHEB"/>
    <property type="match status" value="1"/>
</dbReference>
<feature type="domain" description="Histidine kinase" evidence="9">
    <location>
        <begin position="547"/>
        <end position="764"/>
    </location>
</feature>
<evidence type="ECO:0000259" key="9">
    <source>
        <dbReference type="PROSITE" id="PS50109"/>
    </source>
</evidence>
<feature type="active site" evidence="7">
    <location>
        <position position="135"/>
    </location>
</feature>
<dbReference type="PROSITE" id="PS50113">
    <property type="entry name" value="PAC"/>
    <property type="match status" value="1"/>
</dbReference>
<feature type="modified residue" description="4-aspartylphosphate" evidence="8">
    <location>
        <position position="856"/>
    </location>
</feature>
<evidence type="ECO:0000259" key="11">
    <source>
        <dbReference type="PROSITE" id="PS50113"/>
    </source>
</evidence>
<dbReference type="InterPro" id="IPR035965">
    <property type="entry name" value="PAS-like_dom_sf"/>
</dbReference>
<proteinExistence type="predicted"/>
<evidence type="ECO:0000256" key="1">
    <source>
        <dbReference type="ARBA" id="ARBA00000085"/>
    </source>
</evidence>
<keyword evidence="6" id="KW-0902">Two-component regulatory system</keyword>
<dbReference type="InterPro" id="IPR004358">
    <property type="entry name" value="Sig_transdc_His_kin-like_C"/>
</dbReference>
<dbReference type="Gene3D" id="3.30.565.10">
    <property type="entry name" value="Histidine kinase-like ATPase, C-terminal domain"/>
    <property type="match status" value="1"/>
</dbReference>
<evidence type="ECO:0000313" key="13">
    <source>
        <dbReference type="EMBL" id="MCY1139421.1"/>
    </source>
</evidence>
<keyword evidence="5" id="KW-0418">Kinase</keyword>
<dbReference type="Pfam" id="PF08447">
    <property type="entry name" value="PAS_3"/>
    <property type="match status" value="1"/>
</dbReference>
<feature type="domain" description="PAC" evidence="11">
    <location>
        <begin position="1003"/>
        <end position="1047"/>
    </location>
</feature>
<comment type="caution">
    <text evidence="13">The sequence shown here is derived from an EMBL/GenBank/DDBJ whole genome shotgun (WGS) entry which is preliminary data.</text>
</comment>
<dbReference type="InterPro" id="IPR013655">
    <property type="entry name" value="PAS_fold_3"/>
</dbReference>
<keyword evidence="7" id="KW-0145">Chemotaxis</keyword>
<evidence type="ECO:0000256" key="4">
    <source>
        <dbReference type="ARBA" id="ARBA00022553"/>
    </source>
</evidence>
<keyword evidence="5" id="KW-0808">Transferase</keyword>
<dbReference type="EMBL" id="JAPNTZ010000005">
    <property type="protein sequence ID" value="MCY1139421.1"/>
    <property type="molecule type" value="Genomic_DNA"/>
</dbReference>
<keyword evidence="13" id="KW-0067">ATP-binding</keyword>
<keyword evidence="4 8" id="KW-0597">Phosphoprotein</keyword>
<dbReference type="EC" id="2.7.13.3" evidence="3"/>
<dbReference type="SMART" id="SM00448">
    <property type="entry name" value="REC"/>
    <property type="match status" value="1"/>
</dbReference>
<dbReference type="InterPro" id="IPR011006">
    <property type="entry name" value="CheY-like_superfamily"/>
</dbReference>
<dbReference type="InterPro" id="IPR000700">
    <property type="entry name" value="PAS-assoc_C"/>
</dbReference>
<dbReference type="SMART" id="SM00388">
    <property type="entry name" value="HisKA"/>
    <property type="match status" value="1"/>
</dbReference>
<evidence type="ECO:0000256" key="5">
    <source>
        <dbReference type="ARBA" id="ARBA00022777"/>
    </source>
</evidence>
<evidence type="ECO:0000256" key="7">
    <source>
        <dbReference type="PROSITE-ProRule" id="PRU00050"/>
    </source>
</evidence>
<dbReference type="Gene3D" id="3.40.50.180">
    <property type="entry name" value="Methylesterase CheB, C-terminal domain"/>
    <property type="match status" value="1"/>
</dbReference>
<feature type="active site" evidence="7">
    <location>
        <position position="44"/>
    </location>
</feature>